<dbReference type="Proteomes" id="UP001165679">
    <property type="component" value="Unassembled WGS sequence"/>
</dbReference>
<organism evidence="2 3">
    <name type="scientific">Limobrevibacterium gyesilva</name>
    <dbReference type="NCBI Taxonomy" id="2991712"/>
    <lineage>
        <taxon>Bacteria</taxon>
        <taxon>Pseudomonadati</taxon>
        <taxon>Pseudomonadota</taxon>
        <taxon>Alphaproteobacteria</taxon>
        <taxon>Acetobacterales</taxon>
        <taxon>Acetobacteraceae</taxon>
        <taxon>Limobrevibacterium</taxon>
    </lineage>
</organism>
<dbReference type="EMBL" id="JAPDNT010000009">
    <property type="protein sequence ID" value="MCW3475589.1"/>
    <property type="molecule type" value="Genomic_DNA"/>
</dbReference>
<protein>
    <recommendedName>
        <fullName evidence="4">Phosphatase PAP2 family protein</fullName>
    </recommendedName>
</protein>
<feature type="transmembrane region" description="Helical" evidence="1">
    <location>
        <begin position="71"/>
        <end position="89"/>
    </location>
</feature>
<keyword evidence="1" id="KW-1133">Transmembrane helix</keyword>
<keyword evidence="1" id="KW-0812">Transmembrane</keyword>
<feature type="non-terminal residue" evidence="2">
    <location>
        <position position="111"/>
    </location>
</feature>
<evidence type="ECO:0000256" key="1">
    <source>
        <dbReference type="SAM" id="Phobius"/>
    </source>
</evidence>
<proteinExistence type="predicted"/>
<dbReference type="AlphaFoldDB" id="A0AA41YKN5"/>
<gene>
    <name evidence="2" type="ORF">OL599_13475</name>
</gene>
<keyword evidence="1" id="KW-0472">Membrane</keyword>
<feature type="transmembrane region" description="Helical" evidence="1">
    <location>
        <begin position="12"/>
        <end position="29"/>
    </location>
</feature>
<dbReference type="InterPro" id="IPR036938">
    <property type="entry name" value="PAP2/HPO_sf"/>
</dbReference>
<dbReference type="SUPFAM" id="SSF48317">
    <property type="entry name" value="Acid phosphatase/Vanadium-dependent haloperoxidase"/>
    <property type="match status" value="1"/>
</dbReference>
<reference evidence="2" key="2">
    <citation type="submission" date="2022-10" db="EMBL/GenBank/DDBJ databases">
        <authorList>
            <person name="Trinh H.N."/>
        </authorList>
    </citation>
    <scope>NUCLEOTIDE SEQUENCE</scope>
    <source>
        <strain evidence="2">RN2-1</strain>
    </source>
</reference>
<name>A0AA41YKN5_9PROT</name>
<evidence type="ECO:0000313" key="2">
    <source>
        <dbReference type="EMBL" id="MCW3475589.1"/>
    </source>
</evidence>
<comment type="caution">
    <text evidence="2">The sequence shown here is derived from an EMBL/GenBank/DDBJ whole genome shotgun (WGS) entry which is preliminary data.</text>
</comment>
<feature type="transmembrane region" description="Helical" evidence="1">
    <location>
        <begin position="36"/>
        <end position="59"/>
    </location>
</feature>
<evidence type="ECO:0000313" key="3">
    <source>
        <dbReference type="Proteomes" id="UP001165679"/>
    </source>
</evidence>
<accession>A0AA41YKN5</accession>
<reference evidence="2" key="1">
    <citation type="submission" date="2022-09" db="EMBL/GenBank/DDBJ databases">
        <title>Rhodovastum sp. nov. RN2-1 isolated from soil in Seongnam, South Korea.</title>
        <authorList>
            <person name="Le N.T."/>
        </authorList>
    </citation>
    <scope>NUCLEOTIDE SEQUENCE</scope>
    <source>
        <strain evidence="2">RN2-1</strain>
    </source>
</reference>
<evidence type="ECO:0008006" key="4">
    <source>
        <dbReference type="Google" id="ProtNLM"/>
    </source>
</evidence>
<keyword evidence="3" id="KW-1185">Reference proteome</keyword>
<sequence>MLFVTDFADQAVVLPLAVAIALSLWLAGWGRGALAWCAAIAATFAAVGALKLAVFAFGAPPVLPDLRSPSGHTAAAALVYGGLAALLAAQARWRARTLAIAALCAATIGAT</sequence>